<gene>
    <name evidence="2" type="ORF">CAEBREN_03072</name>
</gene>
<protein>
    <submittedName>
        <fullName evidence="2">Uncharacterized protein</fullName>
    </submittedName>
</protein>
<dbReference type="Proteomes" id="UP000008068">
    <property type="component" value="Unassembled WGS sequence"/>
</dbReference>
<feature type="compositionally biased region" description="Polar residues" evidence="1">
    <location>
        <begin position="132"/>
        <end position="141"/>
    </location>
</feature>
<feature type="compositionally biased region" description="Basic and acidic residues" evidence="1">
    <location>
        <begin position="113"/>
        <end position="128"/>
    </location>
</feature>
<feature type="compositionally biased region" description="Basic and acidic residues" evidence="1">
    <location>
        <begin position="69"/>
        <end position="87"/>
    </location>
</feature>
<dbReference type="EMBL" id="GL379866">
    <property type="protein sequence ID" value="EGT58174.1"/>
    <property type="molecule type" value="Genomic_DNA"/>
</dbReference>
<evidence type="ECO:0000313" key="3">
    <source>
        <dbReference type="Proteomes" id="UP000008068"/>
    </source>
</evidence>
<evidence type="ECO:0000313" key="2">
    <source>
        <dbReference type="EMBL" id="EGT58174.1"/>
    </source>
</evidence>
<feature type="region of interest" description="Disordered" evidence="1">
    <location>
        <begin position="317"/>
        <end position="343"/>
    </location>
</feature>
<dbReference type="AlphaFoldDB" id="G0ND84"/>
<sequence>MGKHRSKKIGAPIGAIVETPEVENTVEVRTSTPELDGFYNDPPGDYQAGLTPEYTPGHSPSFDIQSGGENREGAKENEIVDPKKDTPEPAPRAPALKVERSGPLVPSMVPGYEHLEKKPKSSRPKSERFSTPVATPESSLNRPRLDPEDLSSIQQAINSRYNTSIQESDNRSMTLTMQTQLANVLGTVQQIQTQVIRLANQCNDTHSRVTALENLSRHGFEQIGAKVGSAWTSQSKNRKAIEENNATIGDVARDLTEVKGTLRDVVRRMEPGAIVAHQVQDPWGRTVPVQRPVDAQVQPAPRPVMVPNVQPLFVRPADPQAVTPRPPQQAMAPRAPRPDRPERPIGPTCQFCQGSHRALLCPVFPTWQSRRRMLLERSGCFQCLRTNVCHNGRHDGCKEADFLCTKCYIIHQEEPHRRRHHMAVCEQAKPRVQDENQPPPVKKAKPNSFGKKDHSMGRGKPRHG</sequence>
<dbReference type="HOGENOM" id="CLU_036535_0_0_1"/>
<name>G0ND84_CAEBE</name>
<dbReference type="FunCoup" id="G0ND84">
    <property type="interactions" value="10"/>
</dbReference>
<accession>G0ND84</accession>
<feature type="region of interest" description="Disordered" evidence="1">
    <location>
        <begin position="24"/>
        <end position="146"/>
    </location>
</feature>
<feature type="region of interest" description="Disordered" evidence="1">
    <location>
        <begin position="427"/>
        <end position="464"/>
    </location>
</feature>
<organism evidence="3">
    <name type="scientific">Caenorhabditis brenneri</name>
    <name type="common">Nematode worm</name>
    <dbReference type="NCBI Taxonomy" id="135651"/>
    <lineage>
        <taxon>Eukaryota</taxon>
        <taxon>Metazoa</taxon>
        <taxon>Ecdysozoa</taxon>
        <taxon>Nematoda</taxon>
        <taxon>Chromadorea</taxon>
        <taxon>Rhabditida</taxon>
        <taxon>Rhabditina</taxon>
        <taxon>Rhabditomorpha</taxon>
        <taxon>Rhabditoidea</taxon>
        <taxon>Rhabditidae</taxon>
        <taxon>Peloderinae</taxon>
        <taxon>Caenorhabditis</taxon>
    </lineage>
</organism>
<keyword evidence="3" id="KW-1185">Reference proteome</keyword>
<proteinExistence type="predicted"/>
<dbReference type="InParanoid" id="G0ND84"/>
<reference evidence="3" key="1">
    <citation type="submission" date="2011-07" db="EMBL/GenBank/DDBJ databases">
        <authorList>
            <consortium name="Caenorhabditis brenneri Sequencing and Analysis Consortium"/>
            <person name="Wilson R.K."/>
        </authorList>
    </citation>
    <scope>NUCLEOTIDE SEQUENCE [LARGE SCALE GENOMIC DNA]</scope>
    <source>
        <strain evidence="3">PB2801</strain>
    </source>
</reference>
<evidence type="ECO:0000256" key="1">
    <source>
        <dbReference type="SAM" id="MobiDB-lite"/>
    </source>
</evidence>